<feature type="compositionally biased region" description="Polar residues" evidence="1">
    <location>
        <begin position="131"/>
        <end position="153"/>
    </location>
</feature>
<dbReference type="EMBL" id="JAACNO010001773">
    <property type="protein sequence ID" value="KAF4137638.1"/>
    <property type="molecule type" value="Genomic_DNA"/>
</dbReference>
<protein>
    <submittedName>
        <fullName evidence="2">Uncharacterized protein</fullName>
    </submittedName>
</protein>
<dbReference type="Proteomes" id="UP000704712">
    <property type="component" value="Unassembled WGS sequence"/>
</dbReference>
<sequence length="153" mass="17443">KAQHYHARKQAEEPPLEYLHRLSVAGQRAKLCVKSSSPVVNMSDTLFNHWVIGTLIRRKRLYVLDRQGRALFGTERKEQALTSPNRLRYASDRESSLSGAESDNDLHWIYLTAVEGKSKTKVLAAPETDRPTLSQTSRVLDRCQSQQHGRTPF</sequence>
<dbReference type="AlphaFoldDB" id="A0A8S9UGS5"/>
<accession>A0A8S9UGS5</accession>
<evidence type="ECO:0000313" key="3">
    <source>
        <dbReference type="Proteomes" id="UP000704712"/>
    </source>
</evidence>
<gene>
    <name evidence="2" type="ORF">GN958_ATG13150</name>
</gene>
<comment type="caution">
    <text evidence="2">The sequence shown here is derived from an EMBL/GenBank/DDBJ whole genome shotgun (WGS) entry which is preliminary data.</text>
</comment>
<feature type="non-terminal residue" evidence="2">
    <location>
        <position position="1"/>
    </location>
</feature>
<reference evidence="2" key="1">
    <citation type="submission" date="2020-03" db="EMBL/GenBank/DDBJ databases">
        <title>Hybrid Assembly of Korean Phytophthora infestans isolates.</title>
        <authorList>
            <person name="Prokchorchik M."/>
            <person name="Lee Y."/>
            <person name="Seo J."/>
            <person name="Cho J.-H."/>
            <person name="Park Y.-E."/>
            <person name="Jang D.-C."/>
            <person name="Im J.-S."/>
            <person name="Choi J.-G."/>
            <person name="Park H.-J."/>
            <person name="Lee G.-B."/>
            <person name="Lee Y.-G."/>
            <person name="Hong S.-Y."/>
            <person name="Cho K."/>
            <person name="Sohn K.H."/>
        </authorList>
    </citation>
    <scope>NUCLEOTIDE SEQUENCE</scope>
    <source>
        <strain evidence="2">KR_2_A2</strain>
    </source>
</reference>
<proteinExistence type="predicted"/>
<feature type="region of interest" description="Disordered" evidence="1">
    <location>
        <begin position="123"/>
        <end position="153"/>
    </location>
</feature>
<evidence type="ECO:0000313" key="2">
    <source>
        <dbReference type="EMBL" id="KAF4137638.1"/>
    </source>
</evidence>
<name>A0A8S9UGS5_PHYIN</name>
<organism evidence="2 3">
    <name type="scientific">Phytophthora infestans</name>
    <name type="common">Potato late blight agent</name>
    <name type="synonym">Botrytis infestans</name>
    <dbReference type="NCBI Taxonomy" id="4787"/>
    <lineage>
        <taxon>Eukaryota</taxon>
        <taxon>Sar</taxon>
        <taxon>Stramenopiles</taxon>
        <taxon>Oomycota</taxon>
        <taxon>Peronosporomycetes</taxon>
        <taxon>Peronosporales</taxon>
        <taxon>Peronosporaceae</taxon>
        <taxon>Phytophthora</taxon>
    </lineage>
</organism>
<evidence type="ECO:0000256" key="1">
    <source>
        <dbReference type="SAM" id="MobiDB-lite"/>
    </source>
</evidence>